<feature type="compositionally biased region" description="Polar residues" evidence="1">
    <location>
        <begin position="60"/>
        <end position="74"/>
    </location>
</feature>
<accession>A0A8S3ZDE9</accession>
<reference evidence="2" key="1">
    <citation type="submission" date="2021-04" db="EMBL/GenBank/DDBJ databases">
        <authorList>
            <consortium name="Molecular Ecology Group"/>
        </authorList>
    </citation>
    <scope>NUCLEOTIDE SEQUENCE</scope>
</reference>
<dbReference type="AlphaFoldDB" id="A0A8S3ZDE9"/>
<organism evidence="2 3">
    <name type="scientific">Candidula unifasciata</name>
    <dbReference type="NCBI Taxonomy" id="100452"/>
    <lineage>
        <taxon>Eukaryota</taxon>
        <taxon>Metazoa</taxon>
        <taxon>Spiralia</taxon>
        <taxon>Lophotrochozoa</taxon>
        <taxon>Mollusca</taxon>
        <taxon>Gastropoda</taxon>
        <taxon>Heterobranchia</taxon>
        <taxon>Euthyneura</taxon>
        <taxon>Panpulmonata</taxon>
        <taxon>Eupulmonata</taxon>
        <taxon>Stylommatophora</taxon>
        <taxon>Helicina</taxon>
        <taxon>Helicoidea</taxon>
        <taxon>Geomitridae</taxon>
        <taxon>Candidula</taxon>
    </lineage>
</organism>
<comment type="caution">
    <text evidence="2">The sequence shown here is derived from an EMBL/GenBank/DDBJ whole genome shotgun (WGS) entry which is preliminary data.</text>
</comment>
<dbReference type="Proteomes" id="UP000678393">
    <property type="component" value="Unassembled WGS sequence"/>
</dbReference>
<proteinExistence type="predicted"/>
<keyword evidence="3" id="KW-1185">Reference proteome</keyword>
<evidence type="ECO:0000313" key="2">
    <source>
        <dbReference type="EMBL" id="CAG5127433.1"/>
    </source>
</evidence>
<evidence type="ECO:0000313" key="3">
    <source>
        <dbReference type="Proteomes" id="UP000678393"/>
    </source>
</evidence>
<evidence type="ECO:0000256" key="1">
    <source>
        <dbReference type="SAM" id="MobiDB-lite"/>
    </source>
</evidence>
<protein>
    <submittedName>
        <fullName evidence="2">Uncharacterized protein</fullName>
    </submittedName>
</protein>
<dbReference type="EMBL" id="CAJHNH020002672">
    <property type="protein sequence ID" value="CAG5127433.1"/>
    <property type="molecule type" value="Genomic_DNA"/>
</dbReference>
<gene>
    <name evidence="2" type="ORF">CUNI_LOCUS12991</name>
</gene>
<name>A0A8S3ZDE9_9EUPU</name>
<feature type="region of interest" description="Disordered" evidence="1">
    <location>
        <begin position="58"/>
        <end position="96"/>
    </location>
</feature>
<sequence length="128" mass="13996">MAFSSVNLLTIQQVDSARLDLVRQAVRDLYRVNIVESECDPVEGNNGKGTLAASSVLLADSNTKPDNGSSASSDNKYEKRVLSSPRPVRPPASTKKEIQSVMLRFEGNVSVEEIEKAQVNNTYILLIT</sequence>